<keyword evidence="1" id="KW-0479">Metal-binding</keyword>
<dbReference type="Gene3D" id="3.40.50.970">
    <property type="match status" value="1"/>
</dbReference>
<dbReference type="Pfam" id="PF02775">
    <property type="entry name" value="TPP_enzyme_C"/>
    <property type="match status" value="1"/>
</dbReference>
<dbReference type="InterPro" id="IPR011766">
    <property type="entry name" value="TPP_enzyme_TPP-bd"/>
</dbReference>
<dbReference type="GO" id="GO:0030976">
    <property type="term" value="F:thiamine pyrophosphate binding"/>
    <property type="evidence" value="ECO:0007669"/>
    <property type="project" value="InterPro"/>
</dbReference>
<dbReference type="GO" id="GO:0046872">
    <property type="term" value="F:metal ion binding"/>
    <property type="evidence" value="ECO:0007669"/>
    <property type="project" value="UniProtKB-KW"/>
</dbReference>
<dbReference type="CDD" id="cd02008">
    <property type="entry name" value="TPP_IOR_alpha"/>
    <property type="match status" value="1"/>
</dbReference>
<dbReference type="AlphaFoldDB" id="X0VNI8"/>
<comment type="caution">
    <text evidence="3">The sequence shown here is derived from an EMBL/GenBank/DDBJ whole genome shotgun (WGS) entry which is preliminary data.</text>
</comment>
<protein>
    <recommendedName>
        <fullName evidence="2">Thiamine pyrophosphate enzyme TPP-binding domain-containing protein</fullName>
    </recommendedName>
</protein>
<dbReference type="SUPFAM" id="SSF52518">
    <property type="entry name" value="Thiamin diphosphate-binding fold (THDP-binding)"/>
    <property type="match status" value="1"/>
</dbReference>
<reference evidence="3" key="1">
    <citation type="journal article" date="2014" name="Front. Microbiol.">
        <title>High frequency of phylogenetically diverse reductive dehalogenase-homologous genes in deep subseafloor sedimentary metagenomes.</title>
        <authorList>
            <person name="Kawai M."/>
            <person name="Futagami T."/>
            <person name="Toyoda A."/>
            <person name="Takaki Y."/>
            <person name="Nishi S."/>
            <person name="Hori S."/>
            <person name="Arai W."/>
            <person name="Tsubouchi T."/>
            <person name="Morono Y."/>
            <person name="Uchiyama I."/>
            <person name="Ito T."/>
            <person name="Fujiyama A."/>
            <person name="Inagaki F."/>
            <person name="Takami H."/>
        </authorList>
    </citation>
    <scope>NUCLEOTIDE SEQUENCE</scope>
    <source>
        <strain evidence="3">Expedition CK06-06</strain>
    </source>
</reference>
<evidence type="ECO:0000256" key="1">
    <source>
        <dbReference type="ARBA" id="ARBA00022723"/>
    </source>
</evidence>
<gene>
    <name evidence="3" type="ORF">S01H1_35623</name>
</gene>
<dbReference type="EMBL" id="BARS01022263">
    <property type="protein sequence ID" value="GAG12727.1"/>
    <property type="molecule type" value="Genomic_DNA"/>
</dbReference>
<evidence type="ECO:0000313" key="3">
    <source>
        <dbReference type="EMBL" id="GAG12727.1"/>
    </source>
</evidence>
<name>X0VNI8_9ZZZZ</name>
<sequence>SQVDRVIVVEELTPFLQENIQAMGIEVTGKEFIPRVGELNQRIVEEGGHRAGLLPAPSLGQAKDVVPELPGRPPTLCPGCPHTGIFFVLSTMGQRSKLLDSGGKAQKELKLIITGDIGCYTLATYPPLRAIDTTACMGASIGKALGMEKAGVGSKVVAVIGDSTFLHSGITGVVDAVYNEAQITIIILDNGTTAMTGHQDHPGTGISAQGKKTKAVELEQLVRGIGVEDVKVVDAFDMKALRTSVRSSINSPELSVIIVRGTCPMRVRTRS</sequence>
<dbReference type="InterPro" id="IPR045025">
    <property type="entry name" value="HACL1-like"/>
</dbReference>
<proteinExistence type="predicted"/>
<dbReference type="InterPro" id="IPR029061">
    <property type="entry name" value="THDP-binding"/>
</dbReference>
<dbReference type="GO" id="GO:0003824">
    <property type="term" value="F:catalytic activity"/>
    <property type="evidence" value="ECO:0007669"/>
    <property type="project" value="InterPro"/>
</dbReference>
<feature type="non-terminal residue" evidence="3">
    <location>
        <position position="1"/>
    </location>
</feature>
<feature type="non-terminal residue" evidence="3">
    <location>
        <position position="271"/>
    </location>
</feature>
<accession>X0VNI8</accession>
<organism evidence="3">
    <name type="scientific">marine sediment metagenome</name>
    <dbReference type="NCBI Taxonomy" id="412755"/>
    <lineage>
        <taxon>unclassified sequences</taxon>
        <taxon>metagenomes</taxon>
        <taxon>ecological metagenomes</taxon>
    </lineage>
</organism>
<feature type="domain" description="Thiamine pyrophosphate enzyme TPP-binding" evidence="2">
    <location>
        <begin position="116"/>
        <end position="259"/>
    </location>
</feature>
<evidence type="ECO:0000259" key="2">
    <source>
        <dbReference type="Pfam" id="PF02775"/>
    </source>
</evidence>
<dbReference type="PANTHER" id="PTHR43710:SF5">
    <property type="entry name" value="INDOLEPYRUVATE FERREDOXIN OXIDOREDUCTASE ALPHA SUBUNIT"/>
    <property type="match status" value="1"/>
</dbReference>
<dbReference type="PANTHER" id="PTHR43710">
    <property type="entry name" value="2-HYDROXYACYL-COA LYASE"/>
    <property type="match status" value="1"/>
</dbReference>